<evidence type="ECO:0000259" key="2">
    <source>
        <dbReference type="Pfam" id="PF00144"/>
    </source>
</evidence>
<dbReference type="EMBL" id="FOLO01000001">
    <property type="protein sequence ID" value="SFB79511.1"/>
    <property type="molecule type" value="Genomic_DNA"/>
</dbReference>
<proteinExistence type="predicted"/>
<dbReference type="PANTHER" id="PTHR46825">
    <property type="entry name" value="D-ALANYL-D-ALANINE-CARBOXYPEPTIDASE/ENDOPEPTIDASE AMPH"/>
    <property type="match status" value="1"/>
</dbReference>
<dbReference type="AlphaFoldDB" id="A0A1I1DX82"/>
<dbReference type="PANTHER" id="PTHR46825:SF7">
    <property type="entry name" value="D-ALANYL-D-ALANINE CARBOXYPEPTIDASE"/>
    <property type="match status" value="1"/>
</dbReference>
<organism evidence="3 4">
    <name type="scientific">Pseudoalteromonas denitrificans DSM 6059</name>
    <dbReference type="NCBI Taxonomy" id="1123010"/>
    <lineage>
        <taxon>Bacteria</taxon>
        <taxon>Pseudomonadati</taxon>
        <taxon>Pseudomonadota</taxon>
        <taxon>Gammaproteobacteria</taxon>
        <taxon>Alteromonadales</taxon>
        <taxon>Pseudoalteromonadaceae</taxon>
        <taxon>Pseudoalteromonas</taxon>
    </lineage>
</organism>
<dbReference type="OrthoDB" id="5638366at2"/>
<dbReference type="Pfam" id="PF00144">
    <property type="entry name" value="Beta-lactamase"/>
    <property type="match status" value="1"/>
</dbReference>
<dbReference type="SUPFAM" id="SSF56601">
    <property type="entry name" value="beta-lactamase/transpeptidase-like"/>
    <property type="match status" value="1"/>
</dbReference>
<feature type="signal peptide" evidence="1">
    <location>
        <begin position="1"/>
        <end position="28"/>
    </location>
</feature>
<sequence length="727" mass="77626">MRQKKSKSILKKSISTLSWLAFSSTVFASGQPDISVISQVSLEVEQDASTIPAVAAAVVTNSEILWQGVANCDPLFNTSGMTCPTSTMLVNDQVRIGSETKTFTGTVILQMVQEGKISLNDTLEFWLPDFGVPNANQVTIKHLLQMTSGIPDYLVAPALDGVADRTVLDQWAIEHGLTSATAKQLIAQTNNMDRTSGMSYSNSNFVLLGEIARKISCMDQPECTLTIGEVITSRIMMTMGLNDTIFPTNTEFNRPFADGYVTVVDGGPITGSSSLTPSINNTYETYFTHVSPDVPNSAGAIISNIPDQIQWIRQLASNKNGLLTPEIQAQRLHDTVPGSVGGLPANYGLAIYDFESALNGSVMVGHSGSIFGYTSSIFHSPLLDVYYVIDVTQTPVINDESAVNYLWNLDRQISLAFFADGTCSDDVDASGLQCTGANVRTTSLNISMPNFAITPSGKTTGGYDFNQCTTNAMGAQTCTPVTHNVPSLASYGHDLSSIILDTVNFTLETDALLEMHGRDSTAILIDSASTLLINGTILTEGNGSTAIKGSEGDDTITISSSAKINGPIDLAGGNNTIIFELGAKITGKLYANSQDTITLFHNENALTIKILDTDGDGKTDMQVTDAQGIATTYQSSGETEFSQDGVVLISASSLIIPADVNADNIVDFIAYLDNETQMMALLTTHTASPGPTPVPVIPVKKNASGSLNIFWLIGLLFIARTRRLIKS</sequence>
<accession>A0A1I1DX82</accession>
<evidence type="ECO:0000313" key="3">
    <source>
        <dbReference type="EMBL" id="SFB79511.1"/>
    </source>
</evidence>
<dbReference type="InterPro" id="IPR012338">
    <property type="entry name" value="Beta-lactam/transpept-like"/>
</dbReference>
<dbReference type="InterPro" id="IPR001466">
    <property type="entry name" value="Beta-lactam-related"/>
</dbReference>
<dbReference type="Proteomes" id="UP000198862">
    <property type="component" value="Unassembled WGS sequence"/>
</dbReference>
<dbReference type="SUPFAM" id="SSF69318">
    <property type="entry name" value="Integrin alpha N-terminal domain"/>
    <property type="match status" value="1"/>
</dbReference>
<keyword evidence="1" id="KW-0732">Signal</keyword>
<feature type="chain" id="PRO_5011600399" evidence="1">
    <location>
        <begin position="29"/>
        <end position="727"/>
    </location>
</feature>
<dbReference type="InterPro" id="IPR050491">
    <property type="entry name" value="AmpC-like"/>
</dbReference>
<protein>
    <submittedName>
        <fullName evidence="3">CubicO group peptidase, beta-lactamase class C family</fullName>
    </submittedName>
</protein>
<evidence type="ECO:0000313" key="4">
    <source>
        <dbReference type="Proteomes" id="UP000198862"/>
    </source>
</evidence>
<dbReference type="Gene3D" id="3.40.710.10">
    <property type="entry name" value="DD-peptidase/beta-lactamase superfamily"/>
    <property type="match status" value="1"/>
</dbReference>
<dbReference type="InterPro" id="IPR028994">
    <property type="entry name" value="Integrin_alpha_N"/>
</dbReference>
<gene>
    <name evidence="3" type="ORF">SAMN02745724_00107</name>
</gene>
<dbReference type="RefSeq" id="WP_091978768.1">
    <property type="nucleotide sequence ID" value="NZ_FOLO01000001.1"/>
</dbReference>
<keyword evidence="4" id="KW-1185">Reference proteome</keyword>
<feature type="domain" description="Beta-lactamase-related" evidence="2">
    <location>
        <begin position="46"/>
        <end position="395"/>
    </location>
</feature>
<name>A0A1I1DX82_9GAMM</name>
<evidence type="ECO:0000256" key="1">
    <source>
        <dbReference type="SAM" id="SignalP"/>
    </source>
</evidence>
<reference evidence="3 4" key="1">
    <citation type="submission" date="2016-10" db="EMBL/GenBank/DDBJ databases">
        <authorList>
            <person name="de Groot N.N."/>
        </authorList>
    </citation>
    <scope>NUCLEOTIDE SEQUENCE [LARGE SCALE GENOMIC DNA]</scope>
    <source>
        <strain evidence="3 4">DSM 6059</strain>
    </source>
</reference>
<dbReference type="STRING" id="1123010.SAMN02745724_00107"/>